<evidence type="ECO:0000313" key="2">
    <source>
        <dbReference type="Proteomes" id="UP000187266"/>
    </source>
</evidence>
<organism evidence="1 2">
    <name type="scientific">Brevirhabdus pacifica</name>
    <dbReference type="NCBI Taxonomy" id="1267768"/>
    <lineage>
        <taxon>Bacteria</taxon>
        <taxon>Pseudomonadati</taxon>
        <taxon>Pseudomonadota</taxon>
        <taxon>Alphaproteobacteria</taxon>
        <taxon>Rhodobacterales</taxon>
        <taxon>Paracoccaceae</taxon>
        <taxon>Brevirhabdus</taxon>
    </lineage>
</organism>
<gene>
    <name evidence="1" type="ORF">BV394_14870</name>
</gene>
<dbReference type="RefSeq" id="WP_076980854.1">
    <property type="nucleotide sequence ID" value="NZ_CP019124.1"/>
</dbReference>
<accession>A0A2M9DI14</accession>
<dbReference type="AlphaFoldDB" id="A0A1U7DLE1"/>
<proteinExistence type="predicted"/>
<dbReference type="STRING" id="1267768.BV394_14870"/>
<accession>A0A1U7DLE1</accession>
<sequence length="125" mass="13064">MPRTSLTLRVAGGVAVAFGVLTVFSGGRTLLGSADMGAVVPFVLWFNTLAGLAYVVAGFGLWQGRRWAWPLSLAIFAATLLVLAAFGLHVAQGGAFEMRTVFALALRSTVWGGIALVARQALSGR</sequence>
<name>A0A1U7DLE1_9RHOB</name>
<reference evidence="1 2" key="1">
    <citation type="submission" date="2017-01" db="EMBL/GenBank/DDBJ databases">
        <title>Genomic analysis of Xuhuaishuia manganoxidans DY6-4.</title>
        <authorList>
            <person name="Wang X."/>
        </authorList>
    </citation>
    <scope>NUCLEOTIDE SEQUENCE [LARGE SCALE GENOMIC DNA]</scope>
    <source>
        <strain evidence="1 2">DY6-4</strain>
    </source>
</reference>
<evidence type="ECO:0000313" key="1">
    <source>
        <dbReference type="EMBL" id="APX90837.1"/>
    </source>
</evidence>
<protein>
    <submittedName>
        <fullName evidence="1">Uncharacterized protein</fullName>
    </submittedName>
</protein>
<dbReference type="OrthoDB" id="1122739at2"/>
<keyword evidence="2" id="KW-1185">Reference proteome</keyword>
<dbReference type="EMBL" id="CP019124">
    <property type="protein sequence ID" value="APX90837.1"/>
    <property type="molecule type" value="Genomic_DNA"/>
</dbReference>
<dbReference type="Proteomes" id="UP000187266">
    <property type="component" value="Chromosome"/>
</dbReference>